<sequence length="582" mass="60957">MAEVIIMPKLGFNMSEGKLVEWYKAEGEAVAKGEPLFSVETDKTNMDIEATGDGVVRKLFIEAGDTIPVTLPIAIVGEAEEDIEALVKESLEKLGGNASAGAEASTESSSGAQTVEPAPKSEQSGSYDYDIAVIGGGPGGYVAAIKAAQMGKKTVIIEKEHVGGTCLNVGCIPTKALLKSAEALKEVKECGSFGVIGVDVSKAALDLETVQNRKQTIIGQLVGGVQGLLKKNGAVLESGEGVLEDPHTIKVGGKTITAESVIIATGSEAKSLPIPVDPAMPVLTSTEMLNISEAPESMAVIGGGVIGIEFAYFLASIGVKVTVIEFLDRILPMVDAELTAQVTENLREMGIEIHTGAKVTEITAEGVRFERGGTQSEVNCQQVLMAVGRAPSLAGIDPEKLGLKTERGAIVTDKTLKTSVPGIYAIGDVNGKAMLAHTASAEAIVAVETICGEKAEMDYDKIPSAIYIQPEIASIGLTEEQAKAKYGEVKVGRFPMMANGKAKVEGEERGMIKVITEAKYGEIVGVHMYCIHATDMIAEASAAMKLESTAEELAMAIHPHPTVSEIMHEAMHAASCGNAIHI</sequence>
<evidence type="ECO:0000256" key="5">
    <source>
        <dbReference type="ARBA" id="ARBA00022823"/>
    </source>
</evidence>
<dbReference type="InterPro" id="IPR023753">
    <property type="entry name" value="FAD/NAD-binding_dom"/>
</dbReference>
<evidence type="ECO:0000256" key="11">
    <source>
        <dbReference type="RuleBase" id="RU003692"/>
    </source>
</evidence>
<dbReference type="GO" id="GO:0004148">
    <property type="term" value="F:dihydrolipoyl dehydrogenase (NADH) activity"/>
    <property type="evidence" value="ECO:0007669"/>
    <property type="project" value="UniProtKB-EC"/>
</dbReference>
<dbReference type="SUPFAM" id="SSF51230">
    <property type="entry name" value="Single hybrid motif"/>
    <property type="match status" value="1"/>
</dbReference>
<dbReference type="InterPro" id="IPR003016">
    <property type="entry name" value="2-oxoA_DH_lipoyl-BS"/>
</dbReference>
<dbReference type="PANTHER" id="PTHR22912">
    <property type="entry name" value="DISULFIDE OXIDOREDUCTASE"/>
    <property type="match status" value="1"/>
</dbReference>
<dbReference type="PROSITE" id="PS00189">
    <property type="entry name" value="LIPOYL"/>
    <property type="match status" value="1"/>
</dbReference>
<dbReference type="Pfam" id="PF02852">
    <property type="entry name" value="Pyr_redox_dim"/>
    <property type="match status" value="1"/>
</dbReference>
<comment type="similarity">
    <text evidence="1 11">Belongs to the class-I pyridine nucleotide-disulfide oxidoreductase family.</text>
</comment>
<accession>A0A923SRR1</accession>
<comment type="caution">
    <text evidence="14">The sequence shown here is derived from an EMBL/GenBank/DDBJ whole genome shotgun (WGS) entry which is preliminary data.</text>
</comment>
<dbReference type="InterPro" id="IPR011053">
    <property type="entry name" value="Single_hybrid_motif"/>
</dbReference>
<dbReference type="GO" id="GO:0050660">
    <property type="term" value="F:flavin adenine dinucleotide binding"/>
    <property type="evidence" value="ECO:0007669"/>
    <property type="project" value="InterPro"/>
</dbReference>
<dbReference type="SUPFAM" id="SSF51905">
    <property type="entry name" value="FAD/NAD(P)-binding domain"/>
    <property type="match status" value="1"/>
</dbReference>
<evidence type="ECO:0000256" key="9">
    <source>
        <dbReference type="ARBA" id="ARBA00023157"/>
    </source>
</evidence>
<evidence type="ECO:0000256" key="8">
    <source>
        <dbReference type="ARBA" id="ARBA00023027"/>
    </source>
</evidence>
<dbReference type="SUPFAM" id="SSF55424">
    <property type="entry name" value="FAD/NAD-linked reductases, dimerisation (C-terminal) domain"/>
    <property type="match status" value="1"/>
</dbReference>
<keyword evidence="6 11" id="KW-0274">FAD</keyword>
<evidence type="ECO:0000256" key="12">
    <source>
        <dbReference type="SAM" id="MobiDB-lite"/>
    </source>
</evidence>
<keyword evidence="5" id="KW-0450">Lipoyl</keyword>
<dbReference type="NCBIfam" id="TIGR01350">
    <property type="entry name" value="lipoamide_DH"/>
    <property type="match status" value="1"/>
</dbReference>
<evidence type="ECO:0000313" key="14">
    <source>
        <dbReference type="EMBL" id="MBC6680952.1"/>
    </source>
</evidence>
<gene>
    <name evidence="14" type="primary">lpdA</name>
    <name evidence="14" type="ORF">H9L42_14085</name>
</gene>
<keyword evidence="7 11" id="KW-0560">Oxidoreductase</keyword>
<dbReference type="PROSITE" id="PS00076">
    <property type="entry name" value="PYRIDINE_REDOX_1"/>
    <property type="match status" value="1"/>
</dbReference>
<evidence type="ECO:0000256" key="1">
    <source>
        <dbReference type="ARBA" id="ARBA00007532"/>
    </source>
</evidence>
<evidence type="ECO:0000256" key="2">
    <source>
        <dbReference type="ARBA" id="ARBA00016961"/>
    </source>
</evidence>
<evidence type="ECO:0000313" key="15">
    <source>
        <dbReference type="Proteomes" id="UP000602647"/>
    </source>
</evidence>
<organism evidence="14 15">
    <name type="scientific">Zhenpiania hominis</name>
    <dbReference type="NCBI Taxonomy" id="2763644"/>
    <lineage>
        <taxon>Bacteria</taxon>
        <taxon>Bacillati</taxon>
        <taxon>Bacillota</taxon>
        <taxon>Clostridia</taxon>
        <taxon>Peptostreptococcales</taxon>
        <taxon>Anaerovoracaceae</taxon>
        <taxon>Zhenpiania</taxon>
    </lineage>
</organism>
<dbReference type="PRINTS" id="PR00411">
    <property type="entry name" value="PNDRDTASEI"/>
</dbReference>
<dbReference type="EC" id="1.8.1.4" evidence="11"/>
<feature type="compositionally biased region" description="Low complexity" evidence="12">
    <location>
        <begin position="98"/>
        <end position="112"/>
    </location>
</feature>
<keyword evidence="10 11" id="KW-0676">Redox-active center</keyword>
<proteinExistence type="inferred from homology"/>
<dbReference type="EMBL" id="JACRYT010000022">
    <property type="protein sequence ID" value="MBC6680952.1"/>
    <property type="molecule type" value="Genomic_DNA"/>
</dbReference>
<evidence type="ECO:0000256" key="10">
    <source>
        <dbReference type="ARBA" id="ARBA00023284"/>
    </source>
</evidence>
<dbReference type="GO" id="GO:0006103">
    <property type="term" value="P:2-oxoglutarate metabolic process"/>
    <property type="evidence" value="ECO:0007669"/>
    <property type="project" value="TreeGrafter"/>
</dbReference>
<protein>
    <recommendedName>
        <fullName evidence="2 11">Dihydrolipoyl dehydrogenase</fullName>
        <ecNumber evidence="11">1.8.1.4</ecNumber>
    </recommendedName>
</protein>
<dbReference type="FunFam" id="3.30.390.30:FF:000001">
    <property type="entry name" value="Dihydrolipoyl dehydrogenase"/>
    <property type="match status" value="1"/>
</dbReference>
<evidence type="ECO:0000256" key="4">
    <source>
        <dbReference type="ARBA" id="ARBA00022630"/>
    </source>
</evidence>
<dbReference type="PANTHER" id="PTHR22912:SF217">
    <property type="entry name" value="DIHYDROLIPOYL DEHYDROGENASE"/>
    <property type="match status" value="1"/>
</dbReference>
<reference evidence="14" key="1">
    <citation type="submission" date="2020-08" db="EMBL/GenBank/DDBJ databases">
        <title>Genome public.</title>
        <authorList>
            <person name="Liu C."/>
            <person name="Sun Q."/>
        </authorList>
    </citation>
    <scope>NUCLEOTIDE SEQUENCE</scope>
    <source>
        <strain evidence="14">BX12</strain>
    </source>
</reference>
<keyword evidence="3" id="KW-0963">Cytoplasm</keyword>
<comment type="cofactor">
    <cofactor evidence="11">
        <name>FAD</name>
        <dbReference type="ChEBI" id="CHEBI:57692"/>
    </cofactor>
    <text evidence="11">Binds 1 FAD per subunit.</text>
</comment>
<keyword evidence="8 11" id="KW-0520">NAD</keyword>
<keyword evidence="4 11" id="KW-0285">Flavoprotein</keyword>
<dbReference type="Gene3D" id="3.50.50.60">
    <property type="entry name" value="FAD/NAD(P)-binding domain"/>
    <property type="match status" value="2"/>
</dbReference>
<dbReference type="InterPro" id="IPR016156">
    <property type="entry name" value="FAD/NAD-linked_Rdtase_dimer_sf"/>
</dbReference>
<dbReference type="CDD" id="cd06849">
    <property type="entry name" value="lipoyl_domain"/>
    <property type="match status" value="1"/>
</dbReference>
<evidence type="ECO:0000259" key="13">
    <source>
        <dbReference type="PROSITE" id="PS50968"/>
    </source>
</evidence>
<dbReference type="Pfam" id="PF07992">
    <property type="entry name" value="Pyr_redox_2"/>
    <property type="match status" value="1"/>
</dbReference>
<dbReference type="InterPro" id="IPR050151">
    <property type="entry name" value="Class-I_Pyr_Nuc-Dis_Oxidored"/>
</dbReference>
<comment type="miscellaneous">
    <text evidence="11">The active site is a redox-active disulfide bond.</text>
</comment>
<dbReference type="Gene3D" id="3.30.390.30">
    <property type="match status" value="1"/>
</dbReference>
<feature type="region of interest" description="Disordered" evidence="12">
    <location>
        <begin position="98"/>
        <end position="124"/>
    </location>
</feature>
<dbReference type="InterPro" id="IPR036188">
    <property type="entry name" value="FAD/NAD-bd_sf"/>
</dbReference>
<name>A0A923SRR1_9FIRM</name>
<evidence type="ECO:0000256" key="3">
    <source>
        <dbReference type="ARBA" id="ARBA00022490"/>
    </source>
</evidence>
<dbReference type="PRINTS" id="PR00368">
    <property type="entry name" value="FADPNR"/>
</dbReference>
<comment type="catalytic activity">
    <reaction evidence="11">
        <text>N(6)-[(R)-dihydrolipoyl]-L-lysyl-[protein] + NAD(+) = N(6)-[(R)-lipoyl]-L-lysyl-[protein] + NADH + H(+)</text>
        <dbReference type="Rhea" id="RHEA:15045"/>
        <dbReference type="Rhea" id="RHEA-COMP:10474"/>
        <dbReference type="Rhea" id="RHEA-COMP:10475"/>
        <dbReference type="ChEBI" id="CHEBI:15378"/>
        <dbReference type="ChEBI" id="CHEBI:57540"/>
        <dbReference type="ChEBI" id="CHEBI:57945"/>
        <dbReference type="ChEBI" id="CHEBI:83099"/>
        <dbReference type="ChEBI" id="CHEBI:83100"/>
        <dbReference type="EC" id="1.8.1.4"/>
    </reaction>
</comment>
<dbReference type="InterPro" id="IPR000089">
    <property type="entry name" value="Biotin_lipoyl"/>
</dbReference>
<dbReference type="Gene3D" id="2.40.50.100">
    <property type="match status" value="1"/>
</dbReference>
<feature type="domain" description="Lipoyl-binding" evidence="13">
    <location>
        <begin position="2"/>
        <end position="77"/>
    </location>
</feature>
<evidence type="ECO:0000256" key="7">
    <source>
        <dbReference type="ARBA" id="ARBA00023002"/>
    </source>
</evidence>
<dbReference type="InterPro" id="IPR006258">
    <property type="entry name" value="Lipoamide_DH"/>
</dbReference>
<keyword evidence="9" id="KW-1015">Disulfide bond</keyword>
<dbReference type="PROSITE" id="PS50968">
    <property type="entry name" value="BIOTINYL_LIPOYL"/>
    <property type="match status" value="1"/>
</dbReference>
<dbReference type="AlphaFoldDB" id="A0A923SRR1"/>
<dbReference type="RefSeq" id="WP_187304049.1">
    <property type="nucleotide sequence ID" value="NZ_JACRYT010000022.1"/>
</dbReference>
<dbReference type="Pfam" id="PF00364">
    <property type="entry name" value="Biotin_lipoyl"/>
    <property type="match status" value="1"/>
</dbReference>
<keyword evidence="15" id="KW-1185">Reference proteome</keyword>
<evidence type="ECO:0000256" key="6">
    <source>
        <dbReference type="ARBA" id="ARBA00022827"/>
    </source>
</evidence>
<dbReference type="InterPro" id="IPR012999">
    <property type="entry name" value="Pyr_OxRdtase_I_AS"/>
</dbReference>
<dbReference type="InterPro" id="IPR004099">
    <property type="entry name" value="Pyr_nucl-diS_OxRdtase_dimer"/>
</dbReference>
<dbReference type="Proteomes" id="UP000602647">
    <property type="component" value="Unassembled WGS sequence"/>
</dbReference>